<evidence type="ECO:0000313" key="2">
    <source>
        <dbReference type="Proteomes" id="UP001165283"/>
    </source>
</evidence>
<proteinExistence type="predicted"/>
<dbReference type="EMBL" id="JAGSOV010000061">
    <property type="protein sequence ID" value="MCO1658989.1"/>
    <property type="molecule type" value="Genomic_DNA"/>
</dbReference>
<dbReference type="Proteomes" id="UP001165283">
    <property type="component" value="Unassembled WGS sequence"/>
</dbReference>
<keyword evidence="2" id="KW-1185">Reference proteome</keyword>
<dbReference type="RefSeq" id="WP_252443530.1">
    <property type="nucleotide sequence ID" value="NZ_JAGSOV010000061.1"/>
</dbReference>
<sequence>MMEMLPQAYPLRIQGGGENLAVIGWTQVSDPDAPWRPVVVGIGQPQHPFVLNEPIKNAVYVLPG</sequence>
<evidence type="ECO:0000313" key="1">
    <source>
        <dbReference type="EMBL" id="MCO1658989.1"/>
    </source>
</evidence>
<protein>
    <submittedName>
        <fullName evidence="1">Uncharacterized protein</fullName>
    </submittedName>
</protein>
<name>A0ABT1A7K5_9PSEU</name>
<organism evidence="1 2">
    <name type="scientific">Pseudonocardia humida</name>
    <dbReference type="NCBI Taxonomy" id="2800819"/>
    <lineage>
        <taxon>Bacteria</taxon>
        <taxon>Bacillati</taxon>
        <taxon>Actinomycetota</taxon>
        <taxon>Actinomycetes</taxon>
        <taxon>Pseudonocardiales</taxon>
        <taxon>Pseudonocardiaceae</taxon>
        <taxon>Pseudonocardia</taxon>
    </lineage>
</organism>
<gene>
    <name evidence="1" type="ORF">KDL28_28360</name>
</gene>
<comment type="caution">
    <text evidence="1">The sequence shown here is derived from an EMBL/GenBank/DDBJ whole genome shotgun (WGS) entry which is preliminary data.</text>
</comment>
<accession>A0ABT1A7K5</accession>
<reference evidence="1" key="1">
    <citation type="submission" date="2021-04" db="EMBL/GenBank/DDBJ databases">
        <title>Pseudonocardia sp. nov., isolated from sandy soil of mangrove forest.</title>
        <authorList>
            <person name="Zan Z."/>
            <person name="Huang R."/>
            <person name="Liu W."/>
        </authorList>
    </citation>
    <scope>NUCLEOTIDE SEQUENCE</scope>
    <source>
        <strain evidence="1">S2-4</strain>
    </source>
</reference>